<reference evidence="22" key="1">
    <citation type="submission" date="2016-04" db="EMBL/GenBank/DDBJ databases">
        <authorList>
            <person name="Tabuchi Yagui T.R."/>
        </authorList>
    </citation>
    <scope>NUCLEOTIDE SEQUENCE [LARGE SCALE GENOMIC DNA]</scope>
</reference>
<keyword evidence="12 19" id="KW-0460">Magnesium</keyword>
<evidence type="ECO:0000256" key="13">
    <source>
        <dbReference type="ARBA" id="ARBA00023134"/>
    </source>
</evidence>
<protein>
    <recommendedName>
        <fullName evidence="19">Riboflavin biosynthesis protein RibBA</fullName>
    </recommendedName>
    <domain>
        <recommendedName>
            <fullName evidence="19">3,4-dihydroxy-2-butanone 4-phosphate synthase</fullName>
            <shortName evidence="19">DHBP synthase</shortName>
            <ecNumber evidence="19">4.1.99.12</ecNumber>
        </recommendedName>
    </domain>
    <domain>
        <recommendedName>
            <fullName evidence="19">GTP cyclohydrolase-2</fullName>
            <ecNumber evidence="19">3.5.4.25</ecNumber>
        </recommendedName>
        <alternativeName>
            <fullName evidence="19">GTP cyclohydrolase II</fullName>
        </alternativeName>
    </domain>
</protein>
<dbReference type="GO" id="GO:0008686">
    <property type="term" value="F:3,4-dihydroxy-2-butanone-4-phosphate synthase activity"/>
    <property type="evidence" value="ECO:0007669"/>
    <property type="project" value="UniProtKB-UniRule"/>
</dbReference>
<proteinExistence type="inferred from homology"/>
<dbReference type="NCBIfam" id="NF001591">
    <property type="entry name" value="PRK00393.1"/>
    <property type="match status" value="1"/>
</dbReference>
<dbReference type="NCBIfam" id="NF006806">
    <property type="entry name" value="PRK09319.1"/>
    <property type="match status" value="1"/>
</dbReference>
<dbReference type="GO" id="GO:0003935">
    <property type="term" value="F:GTP cyclohydrolase II activity"/>
    <property type="evidence" value="ECO:0007669"/>
    <property type="project" value="UniProtKB-UniRule"/>
</dbReference>
<name>A0A367RCS6_NOSPU</name>
<dbReference type="SUPFAM" id="SSF142695">
    <property type="entry name" value="RibA-like"/>
    <property type="match status" value="1"/>
</dbReference>
<keyword evidence="10 19" id="KW-0378">Hydrolase</keyword>
<evidence type="ECO:0000256" key="6">
    <source>
        <dbReference type="ARBA" id="ARBA00005520"/>
    </source>
</evidence>
<feature type="binding site" evidence="19">
    <location>
        <begin position="151"/>
        <end position="155"/>
    </location>
    <ligand>
        <name>D-ribulose 5-phosphate</name>
        <dbReference type="ChEBI" id="CHEBI:58121"/>
    </ligand>
</feature>
<dbReference type="FunFam" id="3.90.870.10:FF:000001">
    <property type="entry name" value="Riboflavin biosynthesis protein RibBA"/>
    <property type="match status" value="1"/>
</dbReference>
<dbReference type="AlphaFoldDB" id="A0A367RCS6"/>
<dbReference type="GO" id="GO:0030145">
    <property type="term" value="F:manganese ion binding"/>
    <property type="evidence" value="ECO:0007669"/>
    <property type="project" value="UniProtKB-UniRule"/>
</dbReference>
<evidence type="ECO:0000256" key="7">
    <source>
        <dbReference type="ARBA" id="ARBA00022619"/>
    </source>
</evidence>
<evidence type="ECO:0000256" key="18">
    <source>
        <dbReference type="ARBA" id="ARBA00049295"/>
    </source>
</evidence>
<dbReference type="Proteomes" id="UP000252085">
    <property type="component" value="Unassembled WGS sequence"/>
</dbReference>
<sequence>MSQPNPTQAFKFDSIDAALADLKAGRIIVVVDDENRENEGDLICAAQFATPDMINFMAVEARGLICLAMTGDRLDELDLPLMVSNITDTNQTAFTVSIDAGPELGVTTGISAEDRARTIQVTLNPATKPTDLRRPGHIFPIRAKVGGVLKRAGHTEAAVDLARLAGLYPAGVICEIQNSDGSMARLQQLVEYAKRHNLKIISIADLISYRLKHDRLVYREVITKLPSQFGQFEIYAYRHTLDNTEHVAIVKGDPANFKDEPVMVRMHSECLTGDALGSLRCDCRMQLEAALKMIEAAGQGVVVYLRQEGRGIGLINKLKAYSLQDMGLDTVEANERLGFPADLRDYGMGAQMLMDLGIKKIRLITNNPRKIAGVKGYGLEVVDRVPLLIEATDYNSYYLATKAKKLGHMLLQTYLVTVAIHWQDDPEAVTERYERLEKLRHLAKTNDLLLQEEARPLAIAIFDEPSLTVHLGFDQAKVASCDWYQQSGHPYIQAIFQILDNLATLPYIQKLEFLISSGCDPLSNLQVQLDRQIFTDGTLPSSISDRLETQQIYSFSK</sequence>
<feature type="binding site" evidence="19">
    <location>
        <position position="37"/>
    </location>
    <ligand>
        <name>Mg(2+)</name>
        <dbReference type="ChEBI" id="CHEBI:18420"/>
        <label>2</label>
    </ligand>
</feature>
<feature type="region of interest" description="GTP cyclohydrolase II" evidence="19">
    <location>
        <begin position="213"/>
        <end position="557"/>
    </location>
</feature>
<evidence type="ECO:0000256" key="9">
    <source>
        <dbReference type="ARBA" id="ARBA00022741"/>
    </source>
</evidence>
<feature type="binding site" evidence="19">
    <location>
        <begin position="308"/>
        <end position="310"/>
    </location>
    <ligand>
        <name>GTP</name>
        <dbReference type="ChEBI" id="CHEBI:37565"/>
    </ligand>
</feature>
<dbReference type="Gene3D" id="3.40.50.10990">
    <property type="entry name" value="GTP cyclohydrolase II"/>
    <property type="match status" value="1"/>
</dbReference>
<feature type="binding site" evidence="19">
    <location>
        <position position="37"/>
    </location>
    <ligand>
        <name>Mg(2+)</name>
        <dbReference type="ChEBI" id="CHEBI:18420"/>
        <label>1</label>
    </ligand>
</feature>
<dbReference type="Gene3D" id="3.90.870.10">
    <property type="entry name" value="DHBP synthase"/>
    <property type="match status" value="1"/>
</dbReference>
<dbReference type="CDD" id="cd00641">
    <property type="entry name" value="GTP_cyclohydro2"/>
    <property type="match status" value="1"/>
</dbReference>
<dbReference type="GO" id="GO:0005525">
    <property type="term" value="F:GTP binding"/>
    <property type="evidence" value="ECO:0007669"/>
    <property type="project" value="UniProtKB-KW"/>
</dbReference>
<keyword evidence="14 19" id="KW-0464">Manganese</keyword>
<dbReference type="GO" id="GO:0005829">
    <property type="term" value="C:cytosol"/>
    <property type="evidence" value="ECO:0007669"/>
    <property type="project" value="TreeGrafter"/>
</dbReference>
<evidence type="ECO:0000313" key="21">
    <source>
        <dbReference type="EMBL" id="RCJ33640.1"/>
    </source>
</evidence>
<dbReference type="Pfam" id="PF00925">
    <property type="entry name" value="GTP_cyclohydro2"/>
    <property type="match status" value="1"/>
</dbReference>
<dbReference type="InterPro" id="IPR017945">
    <property type="entry name" value="DHBP_synth_RibB-like_a/b_dom"/>
</dbReference>
<feature type="binding site" evidence="19">
    <location>
        <position position="286"/>
    </location>
    <ligand>
        <name>GTP</name>
        <dbReference type="ChEBI" id="CHEBI:37565"/>
    </ligand>
</feature>
<comment type="pathway">
    <text evidence="4 19">Cofactor biosynthesis; riboflavin biosynthesis; 5-amino-6-(D-ribitylamino)uracil from GTP: step 1/4.</text>
</comment>
<feature type="site" description="Essential for DHBP synthase activity" evidence="19">
    <location>
        <position position="137"/>
    </location>
</feature>
<keyword evidence="11 19" id="KW-0862">Zinc</keyword>
<keyword evidence="8 19" id="KW-0479">Metal-binding</keyword>
<comment type="catalytic activity">
    <reaction evidence="18 19">
        <text>GTP + 4 H2O = 2,5-diamino-6-hydroxy-4-(5-phosphoribosylamino)-pyrimidine + formate + 2 phosphate + 3 H(+)</text>
        <dbReference type="Rhea" id="RHEA:23704"/>
        <dbReference type="ChEBI" id="CHEBI:15377"/>
        <dbReference type="ChEBI" id="CHEBI:15378"/>
        <dbReference type="ChEBI" id="CHEBI:15740"/>
        <dbReference type="ChEBI" id="CHEBI:37565"/>
        <dbReference type="ChEBI" id="CHEBI:43474"/>
        <dbReference type="ChEBI" id="CHEBI:58614"/>
        <dbReference type="EC" id="3.5.4.25"/>
    </reaction>
</comment>
<comment type="similarity">
    <text evidence="6 19">In the N-terminal section; belongs to the DHBP synthase family.</text>
</comment>
<feature type="active site" description="Nucleophile; for GTP cyclohydrolase activity" evidence="19">
    <location>
        <position position="344"/>
    </location>
</feature>
<comment type="function">
    <text evidence="17 19">Catalyzes the conversion of GTP to 2,5-diamino-6-ribosylamino-4(3H)-pyrimidinone 5'-phosphate (DARP), formate and pyrophosphate.</text>
</comment>
<dbReference type="HAMAP" id="MF_00180">
    <property type="entry name" value="RibB"/>
    <property type="match status" value="1"/>
</dbReference>
<dbReference type="GO" id="GO:0000287">
    <property type="term" value="F:magnesium ion binding"/>
    <property type="evidence" value="ECO:0007669"/>
    <property type="project" value="UniProtKB-UniRule"/>
</dbReference>
<dbReference type="InterPro" id="IPR032677">
    <property type="entry name" value="GTP_cyclohydro_II"/>
</dbReference>
<keyword evidence="13 19" id="KW-0342">GTP-binding</keyword>
<feature type="domain" description="GTP cyclohydrolase II" evidence="20">
    <location>
        <begin position="222"/>
        <end position="386"/>
    </location>
</feature>
<comment type="pathway">
    <text evidence="5 19">Cofactor biosynthesis; riboflavin biosynthesis; 2-hydroxy-3-oxobutyl phosphate from D-ribulose 5-phosphate: step 1/1.</text>
</comment>
<evidence type="ECO:0000256" key="11">
    <source>
        <dbReference type="ARBA" id="ARBA00022833"/>
    </source>
</evidence>
<evidence type="ECO:0000256" key="3">
    <source>
        <dbReference type="ARBA" id="ARBA00002284"/>
    </source>
</evidence>
<dbReference type="NCBIfam" id="TIGR00506">
    <property type="entry name" value="ribB"/>
    <property type="match status" value="1"/>
</dbReference>
<comment type="cofactor">
    <cofactor evidence="19">
        <name>Mg(2+)</name>
        <dbReference type="ChEBI" id="CHEBI:18420"/>
    </cofactor>
    <cofactor evidence="19">
        <name>Mn(2+)</name>
        <dbReference type="ChEBI" id="CHEBI:29035"/>
    </cofactor>
    <text evidence="19">Binds 2 divalent metal cations per subunit. Magnesium or manganese.</text>
</comment>
<dbReference type="GO" id="GO:0008270">
    <property type="term" value="F:zinc ion binding"/>
    <property type="evidence" value="ECO:0007669"/>
    <property type="project" value="UniProtKB-UniRule"/>
</dbReference>
<feature type="binding site" evidence="19">
    <location>
        <position position="175"/>
    </location>
    <ligand>
        <name>D-ribulose 5-phosphate</name>
        <dbReference type="ChEBI" id="CHEBI:58121"/>
    </ligand>
</feature>
<dbReference type="PANTHER" id="PTHR21327:SF18">
    <property type="entry name" value="3,4-DIHYDROXY-2-BUTANONE 4-PHOSPHATE SYNTHASE"/>
    <property type="match status" value="1"/>
</dbReference>
<dbReference type="SUPFAM" id="SSF55821">
    <property type="entry name" value="YrdC/RibB"/>
    <property type="match status" value="1"/>
</dbReference>
<organism evidence="21 22">
    <name type="scientific">Nostoc punctiforme NIES-2108</name>
    <dbReference type="NCBI Taxonomy" id="1356359"/>
    <lineage>
        <taxon>Bacteria</taxon>
        <taxon>Bacillati</taxon>
        <taxon>Cyanobacteriota</taxon>
        <taxon>Cyanophyceae</taxon>
        <taxon>Nostocales</taxon>
        <taxon>Nostocaceae</taxon>
        <taxon>Nostoc</taxon>
    </lineage>
</organism>
<comment type="caution">
    <text evidence="21">The sequence shown here is derived from an EMBL/GenBank/DDBJ whole genome shotgun (WGS) entry which is preliminary data.</text>
</comment>
<dbReference type="EC" id="4.1.99.12" evidence="19"/>
<evidence type="ECO:0000256" key="16">
    <source>
        <dbReference type="ARBA" id="ARBA00023268"/>
    </source>
</evidence>
<comment type="cofactor">
    <cofactor evidence="2">
        <name>Mn(2+)</name>
        <dbReference type="ChEBI" id="CHEBI:29035"/>
    </cofactor>
</comment>
<feature type="binding site" evidence="19">
    <location>
        <begin position="265"/>
        <end position="269"/>
    </location>
    <ligand>
        <name>GTP</name>
        <dbReference type="ChEBI" id="CHEBI:37565"/>
    </ligand>
</feature>
<feature type="binding site" evidence="19">
    <location>
        <position position="370"/>
    </location>
    <ligand>
        <name>GTP</name>
        <dbReference type="ChEBI" id="CHEBI:37565"/>
    </ligand>
</feature>
<evidence type="ECO:0000313" key="22">
    <source>
        <dbReference type="Proteomes" id="UP000252085"/>
    </source>
</evidence>
<accession>A0A367RCS6</accession>
<evidence type="ECO:0000256" key="17">
    <source>
        <dbReference type="ARBA" id="ARBA00043932"/>
    </source>
</evidence>
<evidence type="ECO:0000256" key="2">
    <source>
        <dbReference type="ARBA" id="ARBA00001936"/>
    </source>
</evidence>
<gene>
    <name evidence="19" type="primary">ribBA</name>
    <name evidence="21" type="ORF">A6769_24705</name>
</gene>
<feature type="active site" description="Proton acceptor; for GTP cyclohydrolase activity" evidence="19">
    <location>
        <position position="342"/>
    </location>
</feature>
<evidence type="ECO:0000256" key="1">
    <source>
        <dbReference type="ARBA" id="ARBA00000141"/>
    </source>
</evidence>
<dbReference type="HAMAP" id="MF_01283">
    <property type="entry name" value="RibBA"/>
    <property type="match status" value="1"/>
</dbReference>
<evidence type="ECO:0000256" key="10">
    <source>
        <dbReference type="ARBA" id="ARBA00022801"/>
    </source>
</evidence>
<feature type="binding site" evidence="19">
    <location>
        <position position="330"/>
    </location>
    <ligand>
        <name>GTP</name>
        <dbReference type="ChEBI" id="CHEBI:37565"/>
    </ligand>
</feature>
<dbReference type="GO" id="GO:0009231">
    <property type="term" value="P:riboflavin biosynthetic process"/>
    <property type="evidence" value="ECO:0007669"/>
    <property type="project" value="UniProtKB-UniRule"/>
</dbReference>
<evidence type="ECO:0000256" key="12">
    <source>
        <dbReference type="ARBA" id="ARBA00022842"/>
    </source>
</evidence>
<dbReference type="HAMAP" id="MF_00179">
    <property type="entry name" value="RibA"/>
    <property type="match status" value="1"/>
</dbReference>
<keyword evidence="9 19" id="KW-0547">Nucleotide-binding</keyword>
<dbReference type="FunFam" id="3.40.50.10990:FF:000001">
    <property type="entry name" value="Riboflavin biosynthesis protein RibBA"/>
    <property type="match status" value="1"/>
</dbReference>
<evidence type="ECO:0000256" key="19">
    <source>
        <dbReference type="HAMAP-Rule" id="MF_01283"/>
    </source>
</evidence>
<feature type="binding site" evidence="19">
    <location>
        <begin position="36"/>
        <end position="37"/>
    </location>
    <ligand>
        <name>D-ribulose 5-phosphate</name>
        <dbReference type="ChEBI" id="CHEBI:58121"/>
    </ligand>
</feature>
<dbReference type="NCBIfam" id="NF006803">
    <property type="entry name" value="PRK09311.1"/>
    <property type="match status" value="1"/>
</dbReference>
<keyword evidence="15 19" id="KW-0456">Lyase</keyword>
<feature type="binding site" evidence="19">
    <location>
        <position position="281"/>
    </location>
    <ligand>
        <name>Zn(2+)</name>
        <dbReference type="ChEBI" id="CHEBI:29105"/>
        <note>catalytic</note>
    </ligand>
</feature>
<dbReference type="UniPathway" id="UPA00275">
    <property type="reaction ID" value="UER00399"/>
</dbReference>
<comment type="catalytic activity">
    <reaction evidence="1 19">
        <text>D-ribulose 5-phosphate = (2S)-2-hydroxy-3-oxobutyl phosphate + formate + H(+)</text>
        <dbReference type="Rhea" id="RHEA:18457"/>
        <dbReference type="ChEBI" id="CHEBI:15378"/>
        <dbReference type="ChEBI" id="CHEBI:15740"/>
        <dbReference type="ChEBI" id="CHEBI:58121"/>
        <dbReference type="ChEBI" id="CHEBI:58830"/>
        <dbReference type="EC" id="4.1.99.12"/>
    </reaction>
</comment>
<feature type="binding site" evidence="19">
    <location>
        <position position="365"/>
    </location>
    <ligand>
        <name>GTP</name>
        <dbReference type="ChEBI" id="CHEBI:37565"/>
    </ligand>
</feature>
<feature type="region of interest" description="DHBP synthase" evidence="19">
    <location>
        <begin position="1"/>
        <end position="212"/>
    </location>
</feature>
<dbReference type="EMBL" id="LXQE01000159">
    <property type="protein sequence ID" value="RCJ33640.1"/>
    <property type="molecule type" value="Genomic_DNA"/>
</dbReference>
<evidence type="ECO:0000259" key="20">
    <source>
        <dbReference type="Pfam" id="PF00925"/>
    </source>
</evidence>
<dbReference type="InterPro" id="IPR000926">
    <property type="entry name" value="RibA"/>
</dbReference>
<feature type="site" description="Essential for DHBP synthase activity" evidence="19">
    <location>
        <position position="175"/>
    </location>
</feature>
<evidence type="ECO:0000256" key="8">
    <source>
        <dbReference type="ARBA" id="ARBA00022723"/>
    </source>
</evidence>
<evidence type="ECO:0000256" key="5">
    <source>
        <dbReference type="ARBA" id="ARBA00004904"/>
    </source>
</evidence>
<dbReference type="InterPro" id="IPR016299">
    <property type="entry name" value="Riboflavin_synth_RibBA"/>
</dbReference>
<dbReference type="InterPro" id="IPR000422">
    <property type="entry name" value="DHBP_synthase_RibB"/>
</dbReference>
<feature type="binding site" evidence="19">
    <location>
        <position position="270"/>
    </location>
    <ligand>
        <name>Zn(2+)</name>
        <dbReference type="ChEBI" id="CHEBI:29105"/>
        <note>catalytic</note>
    </ligand>
</feature>
<keyword evidence="16 19" id="KW-0511">Multifunctional enzyme</keyword>
<dbReference type="EC" id="3.5.4.25" evidence="19"/>
<comment type="cofactor">
    <cofactor evidence="19">
        <name>Zn(2+)</name>
        <dbReference type="ChEBI" id="CHEBI:29105"/>
    </cofactor>
    <text evidence="19">Binds 1 zinc ion per subunit.</text>
</comment>
<feature type="binding site" evidence="19">
    <location>
        <position position="283"/>
    </location>
    <ligand>
        <name>Zn(2+)</name>
        <dbReference type="ChEBI" id="CHEBI:29105"/>
        <note>catalytic</note>
    </ligand>
</feature>
<comment type="function">
    <text evidence="3 19">Catalyzes the conversion of D-ribulose 5-phosphate to formate and 3,4-dihydroxy-2-butanone 4-phosphate.</text>
</comment>
<evidence type="ECO:0000256" key="4">
    <source>
        <dbReference type="ARBA" id="ARBA00004853"/>
    </source>
</evidence>
<evidence type="ECO:0000256" key="14">
    <source>
        <dbReference type="ARBA" id="ARBA00023211"/>
    </source>
</evidence>
<dbReference type="InterPro" id="IPR036144">
    <property type="entry name" value="RibA-like_sf"/>
</dbReference>
<keyword evidence="7 19" id="KW-0686">Riboflavin biosynthesis</keyword>
<dbReference type="PANTHER" id="PTHR21327">
    <property type="entry name" value="GTP CYCLOHYDROLASE II-RELATED"/>
    <property type="match status" value="1"/>
</dbReference>
<comment type="similarity">
    <text evidence="19">In the C-terminal section; belongs to the GTP cyclohydrolase II family.</text>
</comment>
<feature type="binding site" evidence="19">
    <location>
        <position position="41"/>
    </location>
    <ligand>
        <name>D-ribulose 5-phosphate</name>
        <dbReference type="ChEBI" id="CHEBI:58121"/>
    </ligand>
</feature>
<feature type="binding site" evidence="19">
    <location>
        <position position="154"/>
    </location>
    <ligand>
        <name>Mg(2+)</name>
        <dbReference type="ChEBI" id="CHEBI:18420"/>
        <label>2</label>
    </ligand>
</feature>
<dbReference type="Pfam" id="PF00926">
    <property type="entry name" value="DHBP_synthase"/>
    <property type="match status" value="1"/>
</dbReference>
<dbReference type="NCBIfam" id="TIGR00505">
    <property type="entry name" value="ribA"/>
    <property type="match status" value="1"/>
</dbReference>
<evidence type="ECO:0000256" key="15">
    <source>
        <dbReference type="ARBA" id="ARBA00023239"/>
    </source>
</evidence>